<feature type="region of interest" description="Disordered" evidence="1">
    <location>
        <begin position="161"/>
        <end position="189"/>
    </location>
</feature>
<name>A0ABT4I7V5_9ACTO</name>
<comment type="caution">
    <text evidence="2">The sequence shown here is derived from an EMBL/GenBank/DDBJ whole genome shotgun (WGS) entry which is preliminary data.</text>
</comment>
<accession>A0ABT4I7V5</accession>
<dbReference type="RefSeq" id="WP_268916830.1">
    <property type="nucleotide sequence ID" value="NZ_JAPTMY010000006.1"/>
</dbReference>
<evidence type="ECO:0000313" key="3">
    <source>
        <dbReference type="Proteomes" id="UP001072034"/>
    </source>
</evidence>
<protein>
    <submittedName>
        <fullName evidence="2">Uncharacterized protein</fullName>
    </submittedName>
</protein>
<dbReference type="Proteomes" id="UP001072034">
    <property type="component" value="Unassembled WGS sequence"/>
</dbReference>
<keyword evidence="3" id="KW-1185">Reference proteome</keyword>
<dbReference type="EMBL" id="JAPTMY010000006">
    <property type="protein sequence ID" value="MCZ0857193.1"/>
    <property type="molecule type" value="Genomic_DNA"/>
</dbReference>
<sequence>MVSHDAVATDLTPQQHLELQFKASSSSDLIDDGLRTIRDGRLSATNRDQVLASLATGLGRLYALALDLHRLELERMPERPAPAASRDLGLADLHARLFDILGLHPERSGAAADQWLCRLSADPIAGTLVEALDAYRDAAASERTAPDGAWERVRAAVDLDPGVGSLRHRSQEDDRTDDEADATNTDRAPARAYREAWNSRFISTIETIRSTIDACSQDGLLGGPAQSLGAELASRRQGTDAA</sequence>
<organism evidence="2 3">
    <name type="scientific">Actinomyces israelii</name>
    <dbReference type="NCBI Taxonomy" id="1659"/>
    <lineage>
        <taxon>Bacteria</taxon>
        <taxon>Bacillati</taxon>
        <taxon>Actinomycetota</taxon>
        <taxon>Actinomycetes</taxon>
        <taxon>Actinomycetales</taxon>
        <taxon>Actinomycetaceae</taxon>
        <taxon>Actinomyces</taxon>
    </lineage>
</organism>
<evidence type="ECO:0000256" key="1">
    <source>
        <dbReference type="SAM" id="MobiDB-lite"/>
    </source>
</evidence>
<gene>
    <name evidence="2" type="ORF">OHJ16_03945</name>
</gene>
<reference evidence="2" key="1">
    <citation type="submission" date="2022-10" db="EMBL/GenBank/DDBJ databases">
        <title>Genome sequence of Actinomyces israelii ATCC 10048.</title>
        <authorList>
            <person name="Watt R.M."/>
            <person name="Tong W.M."/>
        </authorList>
    </citation>
    <scope>NUCLEOTIDE SEQUENCE</scope>
    <source>
        <strain evidence="2">ATCC 10048</strain>
    </source>
</reference>
<evidence type="ECO:0000313" key="2">
    <source>
        <dbReference type="EMBL" id="MCZ0857193.1"/>
    </source>
</evidence>
<proteinExistence type="predicted"/>